<dbReference type="RefSeq" id="WP_036313402.1">
    <property type="nucleotide sequence ID" value="NZ_JADFAB010000034.1"/>
</dbReference>
<accession>A0A0A0BE65</accession>
<keyword evidence="1" id="KW-0732">Signal</keyword>
<gene>
    <name evidence="2" type="ORF">LP43_1305</name>
</gene>
<name>A0A0A0BE65_9GAMM</name>
<reference evidence="2 3" key="1">
    <citation type="submission" date="2014-09" db="EMBL/GenBank/DDBJ databases">
        <authorList>
            <person name="Grob C."/>
            <person name="Taubert M."/>
            <person name="Howat A.M."/>
            <person name="Burns O.J."/>
            <person name="Dixon J.L."/>
            <person name="Chen Y."/>
            <person name="Murrell J.C."/>
        </authorList>
    </citation>
    <scope>NUCLEOTIDE SEQUENCE [LARGE SCALE GENOMIC DNA]</scope>
    <source>
        <strain evidence="2">L4</strain>
    </source>
</reference>
<comment type="caution">
    <text evidence="2">The sequence shown here is derived from an EMBL/GenBank/DDBJ whole genome shotgun (WGS) entry which is preliminary data.</text>
</comment>
<feature type="chain" id="PRO_5001959205" description="PepSY domain-containing protein" evidence="1">
    <location>
        <begin position="20"/>
        <end position="96"/>
    </location>
</feature>
<protein>
    <recommendedName>
        <fullName evidence="4">PepSY domain-containing protein</fullName>
    </recommendedName>
</protein>
<dbReference type="STRING" id="392484.LP43_1305"/>
<evidence type="ECO:0000313" key="2">
    <source>
        <dbReference type="EMBL" id="KGM06813.1"/>
    </source>
</evidence>
<evidence type="ECO:0008006" key="4">
    <source>
        <dbReference type="Google" id="ProtNLM"/>
    </source>
</evidence>
<proteinExistence type="predicted"/>
<dbReference type="Proteomes" id="UP000029999">
    <property type="component" value="Unassembled WGS sequence"/>
</dbReference>
<evidence type="ECO:0000256" key="1">
    <source>
        <dbReference type="SAM" id="SignalP"/>
    </source>
</evidence>
<dbReference type="EMBL" id="JRQD01000003">
    <property type="protein sequence ID" value="KGM06813.1"/>
    <property type="molecule type" value="Genomic_DNA"/>
</dbReference>
<evidence type="ECO:0000313" key="3">
    <source>
        <dbReference type="Proteomes" id="UP000029999"/>
    </source>
</evidence>
<organism evidence="2 3">
    <name type="scientific">Methylophaga thiooxydans</name>
    <dbReference type="NCBI Taxonomy" id="392484"/>
    <lineage>
        <taxon>Bacteria</taxon>
        <taxon>Pseudomonadati</taxon>
        <taxon>Pseudomonadota</taxon>
        <taxon>Gammaproteobacteria</taxon>
        <taxon>Thiotrichales</taxon>
        <taxon>Piscirickettsiaceae</taxon>
        <taxon>Methylophaga</taxon>
    </lineage>
</organism>
<sequence>MLKYSYLLLALCLSVPVQADELPPYENAPGNSINEIELPLTRHTAAELAKVETNGKILSVDEESRDNKVIFRIKVLHNNGKVKVHRIDRDTGHAVP</sequence>
<feature type="signal peptide" evidence="1">
    <location>
        <begin position="1"/>
        <end position="19"/>
    </location>
</feature>
<dbReference type="AlphaFoldDB" id="A0A0A0BE65"/>